<keyword evidence="6" id="KW-0479">Metal-binding</keyword>
<proteinExistence type="inferred from homology"/>
<sequence>MKGVVLAGGRGTRLRPMTKIMNKHVLPVYDEPMIFYPVRTLLENGISEILVISAPEYIGGYIQLLEEEFEDAEFSYKVQDEPAGIAHAIQLAKRFVDDTFAVVLGDNIVMDDISESITEFDESDEECMIFLKEVSDPSRYGVAEVEDDRVIELKEKPDSPETNTAVIGLYLYTSDVFDRIPELTKSDRGELEVTDLNRTYIEDDSLGYSELDGQWFDVGTPDGLLKASNFVAESRDA</sequence>
<dbReference type="Pfam" id="PF00483">
    <property type="entry name" value="NTP_transferase"/>
    <property type="match status" value="1"/>
</dbReference>
<reference evidence="10 11" key="1">
    <citation type="journal article" date="2019" name="Int. J. Syst. Evol. Microbiol.">
        <title>The Global Catalogue of Microorganisms (GCM) 10K type strain sequencing project: providing services to taxonomists for standard genome sequencing and annotation.</title>
        <authorList>
            <consortium name="The Broad Institute Genomics Platform"/>
            <consortium name="The Broad Institute Genome Sequencing Center for Infectious Disease"/>
            <person name="Wu L."/>
            <person name="Ma J."/>
        </authorList>
    </citation>
    <scope>NUCLEOTIDE SEQUENCE [LARGE SCALE GENOMIC DNA]</scope>
    <source>
        <strain evidence="10 11">DT55</strain>
    </source>
</reference>
<keyword evidence="4" id="KW-0808">Transferase</keyword>
<dbReference type="GO" id="GO:0046872">
    <property type="term" value="F:metal ion binding"/>
    <property type="evidence" value="ECO:0007669"/>
    <property type="project" value="UniProtKB-KW"/>
</dbReference>
<keyword evidence="5" id="KW-0548">Nucleotidyltransferase</keyword>
<evidence type="ECO:0000256" key="1">
    <source>
        <dbReference type="ARBA" id="ARBA00001946"/>
    </source>
</evidence>
<comment type="cofactor">
    <cofactor evidence="1">
        <name>Mg(2+)</name>
        <dbReference type="ChEBI" id="CHEBI:18420"/>
    </cofactor>
</comment>
<dbReference type="AlphaFoldDB" id="A0ABD5WZS7"/>
<dbReference type="InterPro" id="IPR005835">
    <property type="entry name" value="NTP_transferase_dom"/>
</dbReference>
<dbReference type="GeneID" id="79270733"/>
<dbReference type="PANTHER" id="PTHR43532:SF1">
    <property type="entry name" value="GLUCOSE-1-PHOSPHATE THYMIDYLYLTRANSFERASE 1"/>
    <property type="match status" value="1"/>
</dbReference>
<accession>A0ABD5WZS7</accession>
<comment type="similarity">
    <text evidence="2">Belongs to the glucose-1-phosphate thymidylyltransferase family.</text>
</comment>
<protein>
    <recommendedName>
        <fullName evidence="3">glucose-1-phosphate thymidylyltransferase</fullName>
        <ecNumber evidence="3">2.7.7.24</ecNumber>
    </recommendedName>
</protein>
<dbReference type="Gene3D" id="3.90.550.10">
    <property type="entry name" value="Spore Coat Polysaccharide Biosynthesis Protein SpsA, Chain A"/>
    <property type="match status" value="1"/>
</dbReference>
<organism evidence="10 11">
    <name type="scientific">Halobaculum marinum</name>
    <dbReference type="NCBI Taxonomy" id="3031996"/>
    <lineage>
        <taxon>Archaea</taxon>
        <taxon>Methanobacteriati</taxon>
        <taxon>Methanobacteriota</taxon>
        <taxon>Stenosarchaea group</taxon>
        <taxon>Halobacteria</taxon>
        <taxon>Halobacteriales</taxon>
        <taxon>Haloferacaceae</taxon>
        <taxon>Halobaculum</taxon>
    </lineage>
</organism>
<dbReference type="GO" id="GO:0008879">
    <property type="term" value="F:glucose-1-phosphate thymidylyltransferase activity"/>
    <property type="evidence" value="ECO:0007669"/>
    <property type="project" value="UniProtKB-EC"/>
</dbReference>
<evidence type="ECO:0000256" key="2">
    <source>
        <dbReference type="ARBA" id="ARBA00010480"/>
    </source>
</evidence>
<dbReference type="InterPro" id="IPR005907">
    <property type="entry name" value="G1P_thy_trans_s"/>
</dbReference>
<dbReference type="PANTHER" id="PTHR43532">
    <property type="entry name" value="GLUCOSE-1-PHOSPHATE THYMIDYLYLTRANSFERASE"/>
    <property type="match status" value="1"/>
</dbReference>
<dbReference type="Proteomes" id="UP001596388">
    <property type="component" value="Unassembled WGS sequence"/>
</dbReference>
<evidence type="ECO:0000256" key="5">
    <source>
        <dbReference type="ARBA" id="ARBA00022695"/>
    </source>
</evidence>
<keyword evidence="7" id="KW-0460">Magnesium</keyword>
<dbReference type="InterPro" id="IPR029044">
    <property type="entry name" value="Nucleotide-diphossugar_trans"/>
</dbReference>
<name>A0ABD5WZS7_9EURY</name>
<evidence type="ECO:0000313" key="11">
    <source>
        <dbReference type="Proteomes" id="UP001596388"/>
    </source>
</evidence>
<feature type="domain" description="Nucleotidyl transferase" evidence="9">
    <location>
        <begin position="2"/>
        <end position="233"/>
    </location>
</feature>
<evidence type="ECO:0000259" key="9">
    <source>
        <dbReference type="Pfam" id="PF00483"/>
    </source>
</evidence>
<dbReference type="EMBL" id="JBHTAG010000003">
    <property type="protein sequence ID" value="MFC7098343.1"/>
    <property type="molecule type" value="Genomic_DNA"/>
</dbReference>
<evidence type="ECO:0000256" key="4">
    <source>
        <dbReference type="ARBA" id="ARBA00022679"/>
    </source>
</evidence>
<comment type="catalytic activity">
    <reaction evidence="8">
        <text>dTTP + alpha-D-glucose 1-phosphate + H(+) = dTDP-alpha-D-glucose + diphosphate</text>
        <dbReference type="Rhea" id="RHEA:15225"/>
        <dbReference type="ChEBI" id="CHEBI:15378"/>
        <dbReference type="ChEBI" id="CHEBI:33019"/>
        <dbReference type="ChEBI" id="CHEBI:37568"/>
        <dbReference type="ChEBI" id="CHEBI:57477"/>
        <dbReference type="ChEBI" id="CHEBI:58601"/>
        <dbReference type="EC" id="2.7.7.24"/>
    </reaction>
</comment>
<evidence type="ECO:0000256" key="6">
    <source>
        <dbReference type="ARBA" id="ARBA00022723"/>
    </source>
</evidence>
<evidence type="ECO:0000313" key="10">
    <source>
        <dbReference type="EMBL" id="MFC7098343.1"/>
    </source>
</evidence>
<evidence type="ECO:0000256" key="3">
    <source>
        <dbReference type="ARBA" id="ARBA00012461"/>
    </source>
</evidence>
<keyword evidence="11" id="KW-1185">Reference proteome</keyword>
<dbReference type="RefSeq" id="WP_276237154.1">
    <property type="nucleotide sequence ID" value="NZ_CP119989.1"/>
</dbReference>
<dbReference type="EC" id="2.7.7.24" evidence="3"/>
<evidence type="ECO:0000256" key="8">
    <source>
        <dbReference type="ARBA" id="ARBA00049336"/>
    </source>
</evidence>
<evidence type="ECO:0000256" key="7">
    <source>
        <dbReference type="ARBA" id="ARBA00022842"/>
    </source>
</evidence>
<gene>
    <name evidence="10" type="ORF">ACFQKD_13610</name>
</gene>
<dbReference type="SUPFAM" id="SSF53448">
    <property type="entry name" value="Nucleotide-diphospho-sugar transferases"/>
    <property type="match status" value="1"/>
</dbReference>
<comment type="caution">
    <text evidence="10">The sequence shown here is derived from an EMBL/GenBank/DDBJ whole genome shotgun (WGS) entry which is preliminary data.</text>
</comment>